<protein>
    <submittedName>
        <fullName evidence="2">Uncharacterized protein</fullName>
    </submittedName>
</protein>
<comment type="caution">
    <text evidence="2">The sequence shown here is derived from an EMBL/GenBank/DDBJ whole genome shotgun (WGS) entry which is preliminary data.</text>
</comment>
<organism evidence="2 3">
    <name type="scientific">SAR324 cluster bacterium</name>
    <dbReference type="NCBI Taxonomy" id="2024889"/>
    <lineage>
        <taxon>Bacteria</taxon>
        <taxon>Deltaproteobacteria</taxon>
        <taxon>SAR324 cluster</taxon>
    </lineage>
</organism>
<gene>
    <name evidence="2" type="ORF">CMN54_06540</name>
</gene>
<evidence type="ECO:0000313" key="2">
    <source>
        <dbReference type="EMBL" id="MAH63092.1"/>
    </source>
</evidence>
<feature type="region of interest" description="Disordered" evidence="1">
    <location>
        <begin position="75"/>
        <end position="116"/>
    </location>
</feature>
<name>A0A2D6YIZ5_9DELT</name>
<accession>A0A2D6YIZ5</accession>
<feature type="compositionally biased region" description="Basic residues" evidence="1">
    <location>
        <begin position="104"/>
        <end position="116"/>
    </location>
</feature>
<evidence type="ECO:0000313" key="3">
    <source>
        <dbReference type="Proteomes" id="UP000226525"/>
    </source>
</evidence>
<proteinExistence type="predicted"/>
<reference evidence="3" key="1">
    <citation type="submission" date="2017-09" db="EMBL/GenBank/DDBJ databases">
        <title>The Reconstruction of 2,631 Draft Metagenome-Assembled Genomes from the Global Oceans.</title>
        <authorList>
            <person name="Tully B.J."/>
            <person name="Graham E.D."/>
            <person name="Heidelberg J.F."/>
        </authorList>
    </citation>
    <scope>NUCLEOTIDE SEQUENCE [LARGE SCALE GENOMIC DNA]</scope>
</reference>
<dbReference type="Proteomes" id="UP000226525">
    <property type="component" value="Unassembled WGS sequence"/>
</dbReference>
<sequence>MVAQIKKKRKQTPWHRLEGTTNFYPQYLDGARDRVTPIAPVQPNEFQRVEPRYQLSMSETRDTGLGPMFLEVEYPTPEQRANGSVNAKQLEEEKEPEPLFRCPVHAKKKVRTDKWG</sequence>
<dbReference type="EMBL" id="NZEX01000076">
    <property type="protein sequence ID" value="MAH63092.1"/>
    <property type="molecule type" value="Genomic_DNA"/>
</dbReference>
<evidence type="ECO:0000256" key="1">
    <source>
        <dbReference type="SAM" id="MobiDB-lite"/>
    </source>
</evidence>
<dbReference type="AlphaFoldDB" id="A0A2D6YIZ5"/>